<organism evidence="2 3">
    <name type="scientific">Micromonospora matsumotoense</name>
    <dbReference type="NCBI Taxonomy" id="121616"/>
    <lineage>
        <taxon>Bacteria</taxon>
        <taxon>Bacillati</taxon>
        <taxon>Actinomycetota</taxon>
        <taxon>Actinomycetes</taxon>
        <taxon>Micromonosporales</taxon>
        <taxon>Micromonosporaceae</taxon>
        <taxon>Micromonospora</taxon>
    </lineage>
</organism>
<proteinExistence type="predicted"/>
<dbReference type="InterPro" id="IPR001242">
    <property type="entry name" value="Condensation_dom"/>
</dbReference>
<dbReference type="GO" id="GO:0044550">
    <property type="term" value="P:secondary metabolite biosynthetic process"/>
    <property type="evidence" value="ECO:0007669"/>
    <property type="project" value="TreeGrafter"/>
</dbReference>
<dbReference type="PANTHER" id="PTHR45527:SF1">
    <property type="entry name" value="FATTY ACID SYNTHASE"/>
    <property type="match status" value="1"/>
</dbReference>
<name>A0A1C5A3D4_9ACTN</name>
<dbReference type="Pfam" id="PF00668">
    <property type="entry name" value="Condensation"/>
    <property type="match status" value="1"/>
</dbReference>
<protein>
    <submittedName>
        <fullName evidence="2">Condensation domain-containing protein</fullName>
    </submittedName>
</protein>
<dbReference type="GO" id="GO:0005737">
    <property type="term" value="C:cytoplasm"/>
    <property type="evidence" value="ECO:0007669"/>
    <property type="project" value="TreeGrafter"/>
</dbReference>
<feature type="domain" description="Condensation" evidence="1">
    <location>
        <begin position="17"/>
        <end position="346"/>
    </location>
</feature>
<sequence length="469" mass="51770">MQHLGAHSLTFQGKRSETAPMTWGQRAIWKAIRWLGDDAYYFNIRRIAKIPSGLSTAQVEAVLSAFVSRHEVLRTRFHEGGDGPVQEVWAEGALSLTVADAASGAADDVAAELARELVGLTFRHAEEWPFRCALVLQDGRPAVAVLVFSHLAVDFWGARELERDLQQLLDGSGPPEPQWQPLDQARFETEGPGAARGAAAAEYWRRTLHTVPPTLFRTVTGEGRPERFVRLGMDSPAVAVATTVLAERCQVSTGTVLLAATAAVLGAYTGHDTVALQLIAVNRHDERSRRLVAPMVENALFALNVGDDTFEQTVRRTFLTGMNAYRHAQYDPSAVDEILDEARERSHGALNLGCFFNDKRMHDRWEKLPLTDAGPDGLRALLGRTRLTFVGSWERQDATFFLHTGYAPDTCLLYLLADTELIPRHDIDLLLRAFETLLVDSATGTLDLAGFRSTRATTSTEKKLGETAR</sequence>
<dbReference type="AlphaFoldDB" id="A0A1C5A3D4"/>
<dbReference type="PANTHER" id="PTHR45527">
    <property type="entry name" value="NONRIBOSOMAL PEPTIDE SYNTHETASE"/>
    <property type="match status" value="1"/>
</dbReference>
<dbReference type="STRING" id="121616.GA0070216_11365"/>
<dbReference type="Proteomes" id="UP000198797">
    <property type="component" value="Unassembled WGS sequence"/>
</dbReference>
<dbReference type="GO" id="GO:0008610">
    <property type="term" value="P:lipid biosynthetic process"/>
    <property type="evidence" value="ECO:0007669"/>
    <property type="project" value="UniProtKB-ARBA"/>
</dbReference>
<gene>
    <name evidence="2" type="ORF">GA0070216_11365</name>
</gene>
<keyword evidence="3" id="KW-1185">Reference proteome</keyword>
<dbReference type="Gene3D" id="3.30.559.30">
    <property type="entry name" value="Nonribosomal peptide synthetase, condensation domain"/>
    <property type="match status" value="1"/>
</dbReference>
<dbReference type="RefSeq" id="WP_176739094.1">
    <property type="nucleotide sequence ID" value="NZ_FMCU01000013.1"/>
</dbReference>
<dbReference type="EMBL" id="FMCU01000013">
    <property type="protein sequence ID" value="SCF39725.1"/>
    <property type="molecule type" value="Genomic_DNA"/>
</dbReference>
<dbReference type="SUPFAM" id="SSF52777">
    <property type="entry name" value="CoA-dependent acyltransferases"/>
    <property type="match status" value="2"/>
</dbReference>
<evidence type="ECO:0000313" key="3">
    <source>
        <dbReference type="Proteomes" id="UP000198797"/>
    </source>
</evidence>
<dbReference type="GO" id="GO:0043041">
    <property type="term" value="P:amino acid activation for nonribosomal peptide biosynthetic process"/>
    <property type="evidence" value="ECO:0007669"/>
    <property type="project" value="TreeGrafter"/>
</dbReference>
<dbReference type="Gene3D" id="3.30.559.10">
    <property type="entry name" value="Chloramphenicol acetyltransferase-like domain"/>
    <property type="match status" value="1"/>
</dbReference>
<reference evidence="3" key="1">
    <citation type="submission" date="2016-06" db="EMBL/GenBank/DDBJ databases">
        <authorList>
            <person name="Varghese N."/>
            <person name="Submissions Spin"/>
        </authorList>
    </citation>
    <scope>NUCLEOTIDE SEQUENCE [LARGE SCALE GENOMIC DNA]</scope>
    <source>
        <strain evidence="3">DSM 44100</strain>
    </source>
</reference>
<dbReference type="InterPro" id="IPR023213">
    <property type="entry name" value="CAT-like_dom_sf"/>
</dbReference>
<evidence type="ECO:0000259" key="1">
    <source>
        <dbReference type="Pfam" id="PF00668"/>
    </source>
</evidence>
<dbReference type="GO" id="GO:0003824">
    <property type="term" value="F:catalytic activity"/>
    <property type="evidence" value="ECO:0007669"/>
    <property type="project" value="InterPro"/>
</dbReference>
<evidence type="ECO:0000313" key="2">
    <source>
        <dbReference type="EMBL" id="SCF39725.1"/>
    </source>
</evidence>
<accession>A0A1C5A3D4</accession>
<dbReference type="GO" id="GO:0031177">
    <property type="term" value="F:phosphopantetheine binding"/>
    <property type="evidence" value="ECO:0007669"/>
    <property type="project" value="TreeGrafter"/>
</dbReference>